<evidence type="ECO:0000313" key="1">
    <source>
        <dbReference type="EMBL" id="QHU03412.1"/>
    </source>
</evidence>
<dbReference type="InterPro" id="IPR036879">
    <property type="entry name" value="TF_MADSbox_sf"/>
</dbReference>
<sequence length="168" mass="20029">MKFNNILKKIIEFIDNDDNLCISEYIINDYLTLIKNKNTLYEKIEEISTCIANDIVIIIYSKYTSYPKWVINKYVNKNDIYLYAKDMLLNNKHLVKKIENLDNITINNPETYKLDESLRGLSLWKILLNIVFTDIKIDNSNPLFSISSFSDFYYRLKIIYNSFDIYTK</sequence>
<proteinExistence type="predicted"/>
<dbReference type="GO" id="GO:0003677">
    <property type="term" value="F:DNA binding"/>
    <property type="evidence" value="ECO:0007669"/>
    <property type="project" value="InterPro"/>
</dbReference>
<organism evidence="1">
    <name type="scientific">viral metagenome</name>
    <dbReference type="NCBI Taxonomy" id="1070528"/>
    <lineage>
        <taxon>unclassified sequences</taxon>
        <taxon>metagenomes</taxon>
        <taxon>organismal metagenomes</taxon>
    </lineage>
</organism>
<dbReference type="AlphaFoldDB" id="A0A6C0JCP8"/>
<dbReference type="EMBL" id="MN740377">
    <property type="protein sequence ID" value="QHU03412.1"/>
    <property type="molecule type" value="Genomic_DNA"/>
</dbReference>
<dbReference type="GO" id="GO:0046983">
    <property type="term" value="F:protein dimerization activity"/>
    <property type="evidence" value="ECO:0007669"/>
    <property type="project" value="InterPro"/>
</dbReference>
<protein>
    <submittedName>
        <fullName evidence="1">Uncharacterized protein</fullName>
    </submittedName>
</protein>
<accession>A0A6C0JCP8</accession>
<reference evidence="1" key="1">
    <citation type="journal article" date="2020" name="Nature">
        <title>Giant virus diversity and host interactions through global metagenomics.</title>
        <authorList>
            <person name="Schulz F."/>
            <person name="Roux S."/>
            <person name="Paez-Espino D."/>
            <person name="Jungbluth S."/>
            <person name="Walsh D.A."/>
            <person name="Denef V.J."/>
            <person name="McMahon K.D."/>
            <person name="Konstantinidis K.T."/>
            <person name="Eloe-Fadrosh E.A."/>
            <person name="Kyrpides N.C."/>
            <person name="Woyke T."/>
        </authorList>
    </citation>
    <scope>NUCLEOTIDE SEQUENCE</scope>
    <source>
        <strain evidence="1">GVMAG-M-3300026093-6</strain>
    </source>
</reference>
<name>A0A6C0JCP8_9ZZZZ</name>
<dbReference type="SUPFAM" id="SSF55455">
    <property type="entry name" value="SRF-like"/>
    <property type="match status" value="1"/>
</dbReference>